<dbReference type="InterPro" id="IPR036388">
    <property type="entry name" value="WH-like_DNA-bd_sf"/>
</dbReference>
<dbReference type="RefSeq" id="WP_145195403.1">
    <property type="nucleotide sequence ID" value="NZ_CP036434.1"/>
</dbReference>
<keyword evidence="9" id="KW-1185">Reference proteome</keyword>
<dbReference type="Pfam" id="PF04542">
    <property type="entry name" value="Sigma70_r2"/>
    <property type="match status" value="1"/>
</dbReference>
<proteinExistence type="inferred from homology"/>
<evidence type="ECO:0000256" key="2">
    <source>
        <dbReference type="ARBA" id="ARBA00023015"/>
    </source>
</evidence>
<keyword evidence="4" id="KW-0804">Transcription</keyword>
<evidence type="ECO:0000256" key="4">
    <source>
        <dbReference type="ARBA" id="ARBA00023163"/>
    </source>
</evidence>
<dbReference type="GO" id="GO:0016987">
    <property type="term" value="F:sigma factor activity"/>
    <property type="evidence" value="ECO:0007669"/>
    <property type="project" value="UniProtKB-KW"/>
</dbReference>
<dbReference type="PANTHER" id="PTHR43133">
    <property type="entry name" value="RNA POLYMERASE ECF-TYPE SIGMA FACTO"/>
    <property type="match status" value="1"/>
</dbReference>
<keyword evidence="2" id="KW-0805">Transcription regulation</keyword>
<dbReference type="CDD" id="cd06171">
    <property type="entry name" value="Sigma70_r4"/>
    <property type="match status" value="1"/>
</dbReference>
<gene>
    <name evidence="8" type="ORF">Poly30_12930</name>
</gene>
<dbReference type="InterPro" id="IPR013325">
    <property type="entry name" value="RNA_pol_sigma_r2"/>
</dbReference>
<dbReference type="AlphaFoldDB" id="A0A518ENX5"/>
<protein>
    <submittedName>
        <fullName evidence="8">RNA polymerase sigma factor</fullName>
    </submittedName>
</protein>
<evidence type="ECO:0000313" key="8">
    <source>
        <dbReference type="EMBL" id="QDV05791.1"/>
    </source>
</evidence>
<keyword evidence="3" id="KW-0731">Sigma factor</keyword>
<dbReference type="NCBIfam" id="TIGR02937">
    <property type="entry name" value="sigma70-ECF"/>
    <property type="match status" value="1"/>
</dbReference>
<sequence length="863" mass="92688">MRDSEEELPERLEQLLQQQGRLRALARGLVRDPGAVDDLVQDTMLDAATRESEADAADTDRPRPWARVIANLARSRSRSDVRRRRREVAAAQSEAQPSAAEEAMAAEAAREMVDAVQDLDEPYREAIVLRYFEGLSPGEIVDRTGATPAAVKKQLHRGLSTLRARLEARMGPNQPWAILLLPALKSKATGSLASRSKGLTLNQWGAVAGCAAILGVAVFRATIHGTASSADAASDSVASREAAAANAPPDPVVAADPASASSTRTGAEASGRTTVADAARRRGEPGARRSTGPLPRYARSFRARLVDDRGRPLGSEVLKDLRFEFRFSEAEIALHGPPTTLALQPDAEGWLESDLIPRSPLFRHGRLGVTAGDWSLLAIGFEGEDRPDGRAVLMPAVRVAGVVLDAGGAPVADALVSISADLASLGTYPGGLLTDTSVVCDPVTTDTEGRFDLGSVPSHSGFTLYAGRPDTGGVRVAVPSVDRADLMLQLGLPQQVTSTAVTGRVVTPRGDGVEDAAVHLGWLETRTDREGWFRLESSADALRRIGADGHRLIAVTSDGRFDHLEFDAEQMGPHVVRIPRAMETLEGRLLGVGGEPLVGAMVSVLNGTRPGGSVRSLEEGLDGEPERTSENGRFELTHLEPRPYSLRFLRRDPFLVFDAEGLTPGTEGIQVRLPSDHAAQRVTGRVLGVHGEPLVGLRVSPLAFPTEGRSLYYWAVEGASFLTDADGRFELPTMPRKRAFLHFDPRPNDRVEGELVAVEKLDLDGPIEVVLALACEVMPTLREGSIGSVLRFTDRSGASVRVTRVVPGGMRIEDEVRQAEDGSFGLLRLPASTARVEVRAGSGELMRTVELRLDPMVLLQPTW</sequence>
<reference evidence="8 9" key="1">
    <citation type="submission" date="2019-02" db="EMBL/GenBank/DDBJ databases">
        <title>Deep-cultivation of Planctomycetes and their phenomic and genomic characterization uncovers novel biology.</title>
        <authorList>
            <person name="Wiegand S."/>
            <person name="Jogler M."/>
            <person name="Boedeker C."/>
            <person name="Pinto D."/>
            <person name="Vollmers J."/>
            <person name="Rivas-Marin E."/>
            <person name="Kohn T."/>
            <person name="Peeters S.H."/>
            <person name="Heuer A."/>
            <person name="Rast P."/>
            <person name="Oberbeckmann S."/>
            <person name="Bunk B."/>
            <person name="Jeske O."/>
            <person name="Meyerdierks A."/>
            <person name="Storesund J.E."/>
            <person name="Kallscheuer N."/>
            <person name="Luecker S."/>
            <person name="Lage O.M."/>
            <person name="Pohl T."/>
            <person name="Merkel B.J."/>
            <person name="Hornburger P."/>
            <person name="Mueller R.-W."/>
            <person name="Bruemmer F."/>
            <person name="Labrenz M."/>
            <person name="Spormann A.M."/>
            <person name="Op den Camp H."/>
            <person name="Overmann J."/>
            <person name="Amann R."/>
            <person name="Jetten M.S.M."/>
            <person name="Mascher T."/>
            <person name="Medema M.H."/>
            <person name="Devos D.P."/>
            <person name="Kaster A.-K."/>
            <person name="Ovreas L."/>
            <person name="Rohde M."/>
            <person name="Galperin M.Y."/>
            <person name="Jogler C."/>
        </authorList>
    </citation>
    <scope>NUCLEOTIDE SEQUENCE [LARGE SCALE GENOMIC DNA]</scope>
    <source>
        <strain evidence="8 9">Poly30</strain>
    </source>
</reference>
<evidence type="ECO:0000256" key="1">
    <source>
        <dbReference type="ARBA" id="ARBA00010641"/>
    </source>
</evidence>
<feature type="compositionally biased region" description="Low complexity" evidence="5">
    <location>
        <begin position="241"/>
        <end position="262"/>
    </location>
</feature>
<evidence type="ECO:0000259" key="6">
    <source>
        <dbReference type="Pfam" id="PF04542"/>
    </source>
</evidence>
<feature type="domain" description="RNA polymerase sigma-70 region 2" evidence="6">
    <location>
        <begin position="19"/>
        <end position="79"/>
    </location>
</feature>
<feature type="domain" description="RNA polymerase sigma factor 70 region 4 type 2" evidence="7">
    <location>
        <begin position="111"/>
        <end position="162"/>
    </location>
</feature>
<evidence type="ECO:0000259" key="7">
    <source>
        <dbReference type="Pfam" id="PF08281"/>
    </source>
</evidence>
<evidence type="ECO:0000256" key="3">
    <source>
        <dbReference type="ARBA" id="ARBA00023082"/>
    </source>
</evidence>
<dbReference type="Gene3D" id="1.10.10.10">
    <property type="entry name" value="Winged helix-like DNA-binding domain superfamily/Winged helix DNA-binding domain"/>
    <property type="match status" value="1"/>
</dbReference>
<dbReference type="Gene3D" id="1.10.1740.10">
    <property type="match status" value="1"/>
</dbReference>
<dbReference type="InterPro" id="IPR039425">
    <property type="entry name" value="RNA_pol_sigma-70-like"/>
</dbReference>
<accession>A0A518ENX5</accession>
<feature type="region of interest" description="Disordered" evidence="5">
    <location>
        <begin position="241"/>
        <end position="294"/>
    </location>
</feature>
<organism evidence="8 9">
    <name type="scientific">Saltatorellus ferox</name>
    <dbReference type="NCBI Taxonomy" id="2528018"/>
    <lineage>
        <taxon>Bacteria</taxon>
        <taxon>Pseudomonadati</taxon>
        <taxon>Planctomycetota</taxon>
        <taxon>Planctomycetia</taxon>
        <taxon>Planctomycetia incertae sedis</taxon>
        <taxon>Saltatorellus</taxon>
    </lineage>
</organism>
<dbReference type="SUPFAM" id="SSF88659">
    <property type="entry name" value="Sigma3 and sigma4 domains of RNA polymerase sigma factors"/>
    <property type="match status" value="1"/>
</dbReference>
<dbReference type="GO" id="GO:0006352">
    <property type="term" value="P:DNA-templated transcription initiation"/>
    <property type="evidence" value="ECO:0007669"/>
    <property type="project" value="InterPro"/>
</dbReference>
<evidence type="ECO:0000256" key="5">
    <source>
        <dbReference type="SAM" id="MobiDB-lite"/>
    </source>
</evidence>
<dbReference type="SUPFAM" id="SSF88946">
    <property type="entry name" value="Sigma2 domain of RNA polymerase sigma factors"/>
    <property type="match status" value="1"/>
</dbReference>
<evidence type="ECO:0000313" key="9">
    <source>
        <dbReference type="Proteomes" id="UP000320390"/>
    </source>
</evidence>
<dbReference type="Pfam" id="PF08281">
    <property type="entry name" value="Sigma70_r4_2"/>
    <property type="match status" value="1"/>
</dbReference>
<feature type="region of interest" description="Disordered" evidence="5">
    <location>
        <begin position="609"/>
        <end position="629"/>
    </location>
</feature>
<dbReference type="GO" id="GO:0003677">
    <property type="term" value="F:DNA binding"/>
    <property type="evidence" value="ECO:0007669"/>
    <property type="project" value="InterPro"/>
</dbReference>
<dbReference type="Proteomes" id="UP000320390">
    <property type="component" value="Chromosome"/>
</dbReference>
<dbReference type="InterPro" id="IPR013249">
    <property type="entry name" value="RNA_pol_sigma70_r4_t2"/>
</dbReference>
<dbReference type="PANTHER" id="PTHR43133:SF51">
    <property type="entry name" value="RNA POLYMERASE SIGMA FACTOR"/>
    <property type="match status" value="1"/>
</dbReference>
<dbReference type="InterPro" id="IPR007627">
    <property type="entry name" value="RNA_pol_sigma70_r2"/>
</dbReference>
<feature type="compositionally biased region" description="Basic and acidic residues" evidence="5">
    <location>
        <begin position="278"/>
        <end position="287"/>
    </location>
</feature>
<comment type="similarity">
    <text evidence="1">Belongs to the sigma-70 factor family. ECF subfamily.</text>
</comment>
<dbReference type="InterPro" id="IPR013324">
    <property type="entry name" value="RNA_pol_sigma_r3/r4-like"/>
</dbReference>
<dbReference type="InterPro" id="IPR014284">
    <property type="entry name" value="RNA_pol_sigma-70_dom"/>
</dbReference>
<dbReference type="OrthoDB" id="286727at2"/>
<dbReference type="EMBL" id="CP036434">
    <property type="protein sequence ID" value="QDV05791.1"/>
    <property type="molecule type" value="Genomic_DNA"/>
</dbReference>
<name>A0A518ENX5_9BACT</name>